<organism evidence="3 4">
    <name type="scientific">Noviherbaspirillum pedocola</name>
    <dbReference type="NCBI Taxonomy" id="2801341"/>
    <lineage>
        <taxon>Bacteria</taxon>
        <taxon>Pseudomonadati</taxon>
        <taxon>Pseudomonadota</taxon>
        <taxon>Betaproteobacteria</taxon>
        <taxon>Burkholderiales</taxon>
        <taxon>Oxalobacteraceae</taxon>
        <taxon>Noviherbaspirillum</taxon>
    </lineage>
</organism>
<proteinExistence type="predicted"/>
<evidence type="ECO:0000256" key="1">
    <source>
        <dbReference type="SAM" id="Phobius"/>
    </source>
</evidence>
<feature type="transmembrane region" description="Helical" evidence="1">
    <location>
        <begin position="155"/>
        <end position="174"/>
    </location>
</feature>
<feature type="transmembrane region" description="Helical" evidence="1">
    <location>
        <begin position="83"/>
        <end position="101"/>
    </location>
</feature>
<keyword evidence="3" id="KW-0808">Transferase</keyword>
<dbReference type="PANTHER" id="PTHR23028">
    <property type="entry name" value="ACETYLTRANSFERASE"/>
    <property type="match status" value="1"/>
</dbReference>
<dbReference type="Pfam" id="PF01757">
    <property type="entry name" value="Acyl_transf_3"/>
    <property type="match status" value="1"/>
</dbReference>
<sequence length="363" mass="40830">MGKRVSEIDGIRGWAALVVVLFHLIDELFGVLAPTIRGASAHVLINGGLAVSVFFVLSGDALSLAYMRKKNINTLDTLLIKRYFRLTVPILLSCMCTYLLMKVGLTFNIEAAKIIHREDWLGAFIAFSPTLPSVLRYSIYTVYDGGNLKNSYNPFLWTMTIELLGSMLIILYLYVSERLTHPKFVIYGLIFFLIAAKSYYSLFFAGLLLSQYREEGILQRFQSCFIWKISSILILLSCVFILAVGLETSFYYLDLRMPVAIALVFCAYTSRAATAFFSSKFSRFLGTLSFPLYLVHFSIIISLTSYLIVETAKLGTLRSEHMIYIVSISTLASFIAAIIFRHLEAAGLMLVDLIPKFALKNSN</sequence>
<keyword evidence="1" id="KW-1133">Transmembrane helix</keyword>
<dbReference type="Proteomes" id="UP000622890">
    <property type="component" value="Unassembled WGS sequence"/>
</dbReference>
<feature type="transmembrane region" description="Helical" evidence="1">
    <location>
        <begin position="321"/>
        <end position="340"/>
    </location>
</feature>
<dbReference type="InterPro" id="IPR002656">
    <property type="entry name" value="Acyl_transf_3_dom"/>
</dbReference>
<feature type="domain" description="Acyltransferase 3" evidence="2">
    <location>
        <begin position="7"/>
        <end position="340"/>
    </location>
</feature>
<dbReference type="PANTHER" id="PTHR23028:SF134">
    <property type="entry name" value="PUTATIVE (AFU_ORTHOLOGUE AFUA_4G08520)-RELATED"/>
    <property type="match status" value="1"/>
</dbReference>
<dbReference type="RefSeq" id="WP_200591052.1">
    <property type="nucleotide sequence ID" value="NZ_JAEPBG010000002.1"/>
</dbReference>
<reference evidence="3" key="1">
    <citation type="submission" date="2021-01" db="EMBL/GenBank/DDBJ databases">
        <title>Genome sequence of strain Noviherbaspirillum sp. DKR-6.</title>
        <authorList>
            <person name="Chaudhary D.K."/>
        </authorList>
    </citation>
    <scope>NUCLEOTIDE SEQUENCE</scope>
    <source>
        <strain evidence="3">DKR-6</strain>
    </source>
</reference>
<evidence type="ECO:0000313" key="3">
    <source>
        <dbReference type="EMBL" id="MBK4734297.1"/>
    </source>
</evidence>
<comment type="caution">
    <text evidence="3">The sequence shown here is derived from an EMBL/GenBank/DDBJ whole genome shotgun (WGS) entry which is preliminary data.</text>
</comment>
<dbReference type="GO" id="GO:0016747">
    <property type="term" value="F:acyltransferase activity, transferring groups other than amino-acyl groups"/>
    <property type="evidence" value="ECO:0007669"/>
    <property type="project" value="InterPro"/>
</dbReference>
<feature type="transmembrane region" description="Helical" evidence="1">
    <location>
        <begin position="259"/>
        <end position="278"/>
    </location>
</feature>
<feature type="transmembrane region" description="Helical" evidence="1">
    <location>
        <begin position="186"/>
        <end position="209"/>
    </location>
</feature>
<feature type="transmembrane region" description="Helical" evidence="1">
    <location>
        <begin position="121"/>
        <end position="143"/>
    </location>
</feature>
<dbReference type="AlphaFoldDB" id="A0A934SWU3"/>
<keyword evidence="1" id="KW-0812">Transmembrane</keyword>
<gene>
    <name evidence="3" type="ORF">JJB74_06745</name>
</gene>
<feature type="transmembrane region" description="Helical" evidence="1">
    <location>
        <begin position="12"/>
        <end position="33"/>
    </location>
</feature>
<evidence type="ECO:0000313" key="4">
    <source>
        <dbReference type="Proteomes" id="UP000622890"/>
    </source>
</evidence>
<keyword evidence="3" id="KW-0012">Acyltransferase</keyword>
<feature type="transmembrane region" description="Helical" evidence="1">
    <location>
        <begin position="290"/>
        <end position="309"/>
    </location>
</feature>
<feature type="transmembrane region" description="Helical" evidence="1">
    <location>
        <begin position="229"/>
        <end position="253"/>
    </location>
</feature>
<dbReference type="EMBL" id="JAEPBG010000002">
    <property type="protein sequence ID" value="MBK4734297.1"/>
    <property type="molecule type" value="Genomic_DNA"/>
</dbReference>
<feature type="transmembrane region" description="Helical" evidence="1">
    <location>
        <begin position="39"/>
        <end position="62"/>
    </location>
</feature>
<name>A0A934SWU3_9BURK</name>
<accession>A0A934SWU3</accession>
<protein>
    <submittedName>
        <fullName evidence="3">Acyltransferase</fullName>
    </submittedName>
</protein>
<keyword evidence="4" id="KW-1185">Reference proteome</keyword>
<keyword evidence="1" id="KW-0472">Membrane</keyword>
<dbReference type="InterPro" id="IPR050879">
    <property type="entry name" value="Acyltransferase_3"/>
</dbReference>
<evidence type="ECO:0000259" key="2">
    <source>
        <dbReference type="Pfam" id="PF01757"/>
    </source>
</evidence>